<dbReference type="RefSeq" id="WP_144280190.1">
    <property type="nucleotide sequence ID" value="NZ_CP041730.1"/>
</dbReference>
<protein>
    <submittedName>
        <fullName evidence="1">Uncharacterized protein</fullName>
    </submittedName>
</protein>
<dbReference type="Proteomes" id="UP000317550">
    <property type="component" value="Chromosome"/>
</dbReference>
<accession>A0A516SKW1</accession>
<dbReference type="OrthoDB" id="6024854at2"/>
<evidence type="ECO:0000313" key="2">
    <source>
        <dbReference type="Proteomes" id="UP000317550"/>
    </source>
</evidence>
<sequence length="104" mass="11897">MKIFGQRDNIYDAVDAILTYGVVAIHGTKTPASLYSERLIKCLGPYRGVEPVCAYQTVPNNGYLYYVYDARRYHPEDEKLRQIILDLDARYSQSQFARHGAHPA</sequence>
<name>A0A516SKW1_9NEIS</name>
<dbReference type="AlphaFoldDB" id="A0A516SKW1"/>
<reference evidence="2" key="1">
    <citation type="submission" date="2019-07" db="EMBL/GenBank/DDBJ databases">
        <title>Chitinimonas sp. nov., isolated from Ny-Alesund, arctica soil.</title>
        <authorList>
            <person name="Xu Q."/>
            <person name="Peng F."/>
        </authorList>
    </citation>
    <scope>NUCLEOTIDE SEQUENCE [LARGE SCALE GENOMIC DNA]</scope>
    <source>
        <strain evidence="2">R3-44</strain>
    </source>
</reference>
<keyword evidence="2" id="KW-1185">Reference proteome</keyword>
<proteinExistence type="predicted"/>
<dbReference type="KEGG" id="cari:FNU76_21995"/>
<organism evidence="1 2">
    <name type="scientific">Chitinimonas arctica</name>
    <dbReference type="NCBI Taxonomy" id="2594795"/>
    <lineage>
        <taxon>Bacteria</taxon>
        <taxon>Pseudomonadati</taxon>
        <taxon>Pseudomonadota</taxon>
        <taxon>Betaproteobacteria</taxon>
        <taxon>Neisseriales</taxon>
        <taxon>Chitinibacteraceae</taxon>
        <taxon>Chitinimonas</taxon>
    </lineage>
</organism>
<dbReference type="EMBL" id="CP041730">
    <property type="protein sequence ID" value="QDQ28807.1"/>
    <property type="molecule type" value="Genomic_DNA"/>
</dbReference>
<evidence type="ECO:0000313" key="1">
    <source>
        <dbReference type="EMBL" id="QDQ28807.1"/>
    </source>
</evidence>
<gene>
    <name evidence="1" type="ORF">FNU76_21995</name>
</gene>